<feature type="transmembrane region" description="Helical" evidence="1">
    <location>
        <begin position="20"/>
        <end position="37"/>
    </location>
</feature>
<evidence type="ECO:0000313" key="2">
    <source>
        <dbReference type="EMBL" id="GAQ18934.1"/>
    </source>
</evidence>
<evidence type="ECO:0000256" key="1">
    <source>
        <dbReference type="SAM" id="Phobius"/>
    </source>
</evidence>
<reference evidence="3" key="1">
    <citation type="submission" date="2015-07" db="EMBL/GenBank/DDBJ databases">
        <title>Draft Genome Sequence of Oceanobacillus picturae Heshi-B3 that Was Isolated from Fermented Rice Bran with Aging Salted Mackerel, Which Was Named Heshiko as Traditional Fermented Seafood in Japan.</title>
        <authorList>
            <person name="Akuzawa S."/>
            <person name="Nakagawa J."/>
            <person name="Kanekatsu T."/>
            <person name="Kanesaki Y."/>
            <person name="Suzuki T."/>
        </authorList>
    </citation>
    <scope>NUCLEOTIDE SEQUENCE [LARGE SCALE GENOMIC DNA]</scope>
    <source>
        <strain evidence="3">Heshi-B3</strain>
    </source>
</reference>
<evidence type="ECO:0000313" key="3">
    <source>
        <dbReference type="Proteomes" id="UP000052946"/>
    </source>
</evidence>
<dbReference type="Proteomes" id="UP000052946">
    <property type="component" value="Unassembled WGS sequence"/>
</dbReference>
<feature type="transmembrane region" description="Helical" evidence="1">
    <location>
        <begin position="82"/>
        <end position="102"/>
    </location>
</feature>
<dbReference type="Pfam" id="PF06961">
    <property type="entry name" value="DUF1294"/>
    <property type="match status" value="1"/>
</dbReference>
<name>A0A0U9HGL0_9BACI</name>
<proteinExistence type="predicted"/>
<keyword evidence="1" id="KW-0472">Membrane</keyword>
<keyword evidence="1" id="KW-0812">Transmembrane</keyword>
<keyword evidence="1" id="KW-1133">Transmembrane helix</keyword>
<dbReference type="RefSeq" id="WP_369405166.1">
    <property type="nucleotide sequence ID" value="NZ_BBXV01000035.1"/>
</dbReference>
<organism evidence="2 3">
    <name type="scientific">Oceanobacillus picturae</name>
    <dbReference type="NCBI Taxonomy" id="171693"/>
    <lineage>
        <taxon>Bacteria</taxon>
        <taxon>Bacillati</taxon>
        <taxon>Bacillota</taxon>
        <taxon>Bacilli</taxon>
        <taxon>Bacillales</taxon>
        <taxon>Bacillaceae</taxon>
        <taxon>Oceanobacillus</taxon>
    </lineage>
</organism>
<dbReference type="EMBL" id="BBXV01000035">
    <property type="protein sequence ID" value="GAQ18934.1"/>
    <property type="molecule type" value="Genomic_DNA"/>
</dbReference>
<comment type="caution">
    <text evidence="2">The sequence shown here is derived from an EMBL/GenBank/DDBJ whole genome shotgun (WGS) entry which is preliminary data.</text>
</comment>
<protein>
    <submittedName>
        <fullName evidence="2">Membrane protein</fullName>
    </submittedName>
</protein>
<gene>
    <name evidence="2" type="ORF">OPHB3_2890</name>
</gene>
<accession>A0A0U9HGL0</accession>
<reference evidence="2 3" key="2">
    <citation type="journal article" date="2016" name="Genome Announc.">
        <title>Draft Genome Sequence of Oceanobacillus picturae Heshi-B3, Isolated from Fermented Rice Bran in a Traditional Japanese Seafood Dish.</title>
        <authorList>
            <person name="Akuzawa S."/>
            <person name="Nagaoka J."/>
            <person name="Kanekatsu M."/>
            <person name="Kanesaki Y."/>
            <person name="Suzuki T."/>
        </authorList>
    </citation>
    <scope>NUCLEOTIDE SEQUENCE [LARGE SCALE GENOMIC DNA]</scope>
    <source>
        <strain evidence="2 3">Heshi-B3</strain>
    </source>
</reference>
<feature type="transmembrane region" description="Helical" evidence="1">
    <location>
        <begin position="53"/>
        <end position="70"/>
    </location>
</feature>
<dbReference type="InterPro" id="IPR010718">
    <property type="entry name" value="DUF1294"/>
</dbReference>
<sequence>MKLSSNYKKEGIPMDELNGLLLYLLGVNIIAFIMMGLDKQKAKKRQYRIPERTFWLLAIVGGALGAILGMQRYRHKTKHKTFVWGMPTLLLVNIASVVYLLYSI</sequence>
<dbReference type="AlphaFoldDB" id="A0A0U9HGL0"/>